<accession>A0A975DEL7</accession>
<proteinExistence type="predicted"/>
<gene>
    <name evidence="3" type="ORF">J1N51_01705</name>
</gene>
<evidence type="ECO:0000313" key="4">
    <source>
        <dbReference type="Proteomes" id="UP000682739"/>
    </source>
</evidence>
<organism evidence="3 4">
    <name type="scientific">Psychrosphaera ytuae</name>
    <dbReference type="NCBI Taxonomy" id="2820710"/>
    <lineage>
        <taxon>Bacteria</taxon>
        <taxon>Pseudomonadati</taxon>
        <taxon>Pseudomonadota</taxon>
        <taxon>Gammaproteobacteria</taxon>
        <taxon>Alteromonadales</taxon>
        <taxon>Pseudoalteromonadaceae</taxon>
        <taxon>Psychrosphaera</taxon>
    </lineage>
</organism>
<dbReference type="InterPro" id="IPR053195">
    <property type="entry name" value="Bax-like"/>
</dbReference>
<feature type="domain" description="Mannosyl-glycoprotein endo-beta-N-acetylglucosamidase-like" evidence="2">
    <location>
        <begin position="132"/>
        <end position="260"/>
    </location>
</feature>
<keyword evidence="1" id="KW-0472">Membrane</keyword>
<dbReference type="Gene3D" id="1.10.530.10">
    <property type="match status" value="1"/>
</dbReference>
<dbReference type="EMBL" id="CP072110">
    <property type="protein sequence ID" value="QTH64225.1"/>
    <property type="molecule type" value="Genomic_DNA"/>
</dbReference>
<reference evidence="3" key="1">
    <citation type="submission" date="2021-03" db="EMBL/GenBank/DDBJ databases">
        <title>Description of Psychrosphaera ytuae sp. nov. isolated from deep sea sediment of South China Sea.</title>
        <authorList>
            <person name="Zhang J."/>
            <person name="Xu X.-D."/>
        </authorList>
    </citation>
    <scope>NUCLEOTIDE SEQUENCE</scope>
    <source>
        <strain evidence="3">MTZ26</strain>
    </source>
</reference>
<feature type="transmembrane region" description="Helical" evidence="1">
    <location>
        <begin position="7"/>
        <end position="26"/>
    </location>
</feature>
<dbReference type="Pfam" id="PF01832">
    <property type="entry name" value="Glucosaminidase"/>
    <property type="match status" value="1"/>
</dbReference>
<keyword evidence="4" id="KW-1185">Reference proteome</keyword>
<dbReference type="GO" id="GO:0004040">
    <property type="term" value="F:amidase activity"/>
    <property type="evidence" value="ECO:0007669"/>
    <property type="project" value="InterPro"/>
</dbReference>
<dbReference type="KEGG" id="psym:J1N51_01705"/>
<protein>
    <submittedName>
        <fullName evidence="3">Glucosaminidase domain-containing protein</fullName>
    </submittedName>
</protein>
<dbReference type="PANTHER" id="PTHR40572">
    <property type="entry name" value="PROTEIN BAX"/>
    <property type="match status" value="1"/>
</dbReference>
<evidence type="ECO:0000313" key="3">
    <source>
        <dbReference type="EMBL" id="QTH64225.1"/>
    </source>
</evidence>
<keyword evidence="1" id="KW-0812">Transmembrane</keyword>
<sequence length="263" mass="30184">MNNVGRIFTQVFLLFVLGVAAIYPFLDKGTPTQEQPKPVVKKNKSVKKYSNEFLPDFSAIRDVKKKKTEFFGYLKPLVEQVNEEVRANRAFIKSLDALPTEGEELARLNKLLKRYDIEVEGDFVEMKKVLLRRVDTLPVALVLMQAANESAWGTSRFALQANNLFGQWCFSPGCGVVPKGRPKGETYEVRKFDHPIDSIRSYFNNLNTGHAYKDLRAIRQELRNEGVQPSATELAEGLTKYSIRREEYVVEIQNMIRVNKKYL</sequence>
<dbReference type="PANTHER" id="PTHR40572:SF1">
    <property type="entry name" value="PROTEIN BAX"/>
    <property type="match status" value="1"/>
</dbReference>
<name>A0A975DEL7_9GAMM</name>
<evidence type="ECO:0000259" key="2">
    <source>
        <dbReference type="Pfam" id="PF01832"/>
    </source>
</evidence>
<dbReference type="AlphaFoldDB" id="A0A975DEL7"/>
<evidence type="ECO:0000256" key="1">
    <source>
        <dbReference type="SAM" id="Phobius"/>
    </source>
</evidence>
<keyword evidence="1" id="KW-1133">Transmembrane helix</keyword>
<dbReference type="Proteomes" id="UP000682739">
    <property type="component" value="Chromosome"/>
</dbReference>
<dbReference type="RefSeq" id="WP_208832280.1">
    <property type="nucleotide sequence ID" value="NZ_CP072110.1"/>
</dbReference>
<dbReference type="InterPro" id="IPR002901">
    <property type="entry name" value="MGlyc_endo_b_GlcNAc-like_dom"/>
</dbReference>